<proteinExistence type="predicted"/>
<name>A0A1J5S793_9ZZZZ</name>
<gene>
    <name evidence="4" type="primary">kstR2_3</name>
    <name evidence="4" type="ORF">GALL_202950</name>
</gene>
<sequence length="204" mass="22783">MTAEEPNRRTELIRSAGRLFHEQGYAATTIRDIAAAVGMRSGSPFYHFKSKQEILKAVVLEGLNSALAGMAAVTREKLGPRETFRGLIRAHLRTILEHGGDFVPVLLYEWRSLSDESRAEIVALKNRYEAVWQKTLKDLKKAGLIRADAKLSRLLIFGALNWTAQWYRPDGAHSIDDIADQTAELFLCPGRAPTSRRRARPAAG</sequence>
<dbReference type="InterPro" id="IPR001647">
    <property type="entry name" value="HTH_TetR"/>
</dbReference>
<evidence type="ECO:0000256" key="1">
    <source>
        <dbReference type="ARBA" id="ARBA00023054"/>
    </source>
</evidence>
<protein>
    <submittedName>
        <fullName evidence="4">HTH-type transcriptional repressor KstR2</fullName>
    </submittedName>
</protein>
<dbReference type="GO" id="GO:0003700">
    <property type="term" value="F:DNA-binding transcription factor activity"/>
    <property type="evidence" value="ECO:0007669"/>
    <property type="project" value="TreeGrafter"/>
</dbReference>
<accession>A0A1J5S793</accession>
<dbReference type="PANTHER" id="PTHR30055:SF183">
    <property type="entry name" value="NUCLEOID OCCLUSION FACTOR SLMA"/>
    <property type="match status" value="1"/>
</dbReference>
<dbReference type="GO" id="GO:0000976">
    <property type="term" value="F:transcription cis-regulatory region binding"/>
    <property type="evidence" value="ECO:0007669"/>
    <property type="project" value="TreeGrafter"/>
</dbReference>
<organism evidence="4">
    <name type="scientific">mine drainage metagenome</name>
    <dbReference type="NCBI Taxonomy" id="410659"/>
    <lineage>
        <taxon>unclassified sequences</taxon>
        <taxon>metagenomes</taxon>
        <taxon>ecological metagenomes</taxon>
    </lineage>
</organism>
<dbReference type="Pfam" id="PF00440">
    <property type="entry name" value="TetR_N"/>
    <property type="match status" value="1"/>
</dbReference>
<dbReference type="InterPro" id="IPR009057">
    <property type="entry name" value="Homeodomain-like_sf"/>
</dbReference>
<dbReference type="AlphaFoldDB" id="A0A1J5S793"/>
<dbReference type="PANTHER" id="PTHR30055">
    <property type="entry name" value="HTH-TYPE TRANSCRIPTIONAL REGULATOR RUTR"/>
    <property type="match status" value="1"/>
</dbReference>
<evidence type="ECO:0000259" key="3">
    <source>
        <dbReference type="PROSITE" id="PS50977"/>
    </source>
</evidence>
<dbReference type="InterPro" id="IPR041490">
    <property type="entry name" value="KstR2_TetR_C"/>
</dbReference>
<dbReference type="InterPro" id="IPR050109">
    <property type="entry name" value="HTH-type_TetR-like_transc_reg"/>
</dbReference>
<dbReference type="PROSITE" id="PS50977">
    <property type="entry name" value="HTH_TETR_2"/>
    <property type="match status" value="1"/>
</dbReference>
<keyword evidence="1" id="KW-0175">Coiled coil</keyword>
<reference evidence="4" key="1">
    <citation type="submission" date="2016-10" db="EMBL/GenBank/DDBJ databases">
        <title>Sequence of Gallionella enrichment culture.</title>
        <authorList>
            <person name="Poehlein A."/>
            <person name="Muehling M."/>
            <person name="Daniel R."/>
        </authorList>
    </citation>
    <scope>NUCLEOTIDE SEQUENCE</scope>
</reference>
<feature type="domain" description="HTH tetR-type" evidence="3">
    <location>
        <begin position="6"/>
        <end position="66"/>
    </location>
</feature>
<keyword evidence="2" id="KW-0238">DNA-binding</keyword>
<dbReference type="PRINTS" id="PR00455">
    <property type="entry name" value="HTHTETR"/>
</dbReference>
<dbReference type="Pfam" id="PF17932">
    <property type="entry name" value="TetR_C_24"/>
    <property type="match status" value="1"/>
</dbReference>
<dbReference type="SUPFAM" id="SSF48498">
    <property type="entry name" value="Tetracyclin repressor-like, C-terminal domain"/>
    <property type="match status" value="1"/>
</dbReference>
<dbReference type="Gene3D" id="1.10.357.10">
    <property type="entry name" value="Tetracycline Repressor, domain 2"/>
    <property type="match status" value="1"/>
</dbReference>
<dbReference type="SUPFAM" id="SSF46689">
    <property type="entry name" value="Homeodomain-like"/>
    <property type="match status" value="1"/>
</dbReference>
<evidence type="ECO:0000256" key="2">
    <source>
        <dbReference type="ARBA" id="ARBA00023125"/>
    </source>
</evidence>
<dbReference type="EMBL" id="MLJW01000129">
    <property type="protein sequence ID" value="OIQ97675.1"/>
    <property type="molecule type" value="Genomic_DNA"/>
</dbReference>
<dbReference type="InterPro" id="IPR036271">
    <property type="entry name" value="Tet_transcr_reg_TetR-rel_C_sf"/>
</dbReference>
<comment type="caution">
    <text evidence="4">The sequence shown here is derived from an EMBL/GenBank/DDBJ whole genome shotgun (WGS) entry which is preliminary data.</text>
</comment>
<evidence type="ECO:0000313" key="4">
    <source>
        <dbReference type="EMBL" id="OIQ97675.1"/>
    </source>
</evidence>